<keyword evidence="3" id="KW-1185">Reference proteome</keyword>
<dbReference type="SUPFAM" id="SSF51905">
    <property type="entry name" value="FAD/NAD(P)-binding domain"/>
    <property type="match status" value="1"/>
</dbReference>
<dbReference type="PRINTS" id="PR00419">
    <property type="entry name" value="ADXRDTASE"/>
</dbReference>
<dbReference type="PANTHER" id="PTHR16128:SF5">
    <property type="entry name" value="FAD_NAD(P)-BINDING OXIDOREDUCTASE FAMILY PROTEIN"/>
    <property type="match status" value="1"/>
</dbReference>
<evidence type="ECO:0000313" key="3">
    <source>
        <dbReference type="Proteomes" id="UP000824321"/>
    </source>
</evidence>
<organism evidence="2 3">
    <name type="scientific">Qipengyuania gelatinilytica</name>
    <dbReference type="NCBI Taxonomy" id="2867231"/>
    <lineage>
        <taxon>Bacteria</taxon>
        <taxon>Pseudomonadati</taxon>
        <taxon>Pseudomonadota</taxon>
        <taxon>Alphaproteobacteria</taxon>
        <taxon>Sphingomonadales</taxon>
        <taxon>Erythrobacteraceae</taxon>
        <taxon>Qipengyuania</taxon>
    </lineage>
</organism>
<proteinExistence type="predicted"/>
<name>A0ABX9A7L1_9SPHN</name>
<dbReference type="Gene3D" id="3.90.660.10">
    <property type="match status" value="1"/>
</dbReference>
<sequence length="315" mass="34010">MKIAIIGAGMAGLSCAKRLREGGHEVTLHDKGRGPGGRMSTRRMEVDGETVRFDHGAQYFTARDTGFKEQVSAWHAAGIVAPWKAGGDDAWVGTPGMNAPIRAMAEELGVRFSHRVESIAKHDGAWRLEGEGIEPASYDAAIIAVPAEQAAPLLAPHRADWSDLAAGTVSDPCWTLMLAFDQRVAHQADAVRDAGPIGWAARDSAKPERETGERWVVQADPRWSAEHLEDSTEEVSTLLLREFASAIGQDLPVITASSAHRWRFAKSGRAGAGKLWDEDLRLGACGDWLIAPRVEAAFMSGRALAEAILSRDCQT</sequence>
<evidence type="ECO:0000259" key="1">
    <source>
        <dbReference type="Pfam" id="PF01593"/>
    </source>
</evidence>
<dbReference type="InterPro" id="IPR036188">
    <property type="entry name" value="FAD/NAD-bd_sf"/>
</dbReference>
<dbReference type="Pfam" id="PF13450">
    <property type="entry name" value="NAD_binding_8"/>
    <property type="match status" value="1"/>
</dbReference>
<gene>
    <name evidence="2" type="ORF">K3136_06280</name>
</gene>
<dbReference type="Pfam" id="PF01593">
    <property type="entry name" value="Amino_oxidase"/>
    <property type="match status" value="1"/>
</dbReference>
<dbReference type="InterPro" id="IPR002937">
    <property type="entry name" value="Amino_oxidase"/>
</dbReference>
<dbReference type="Gene3D" id="3.50.50.60">
    <property type="entry name" value="FAD/NAD(P)-binding domain"/>
    <property type="match status" value="1"/>
</dbReference>
<dbReference type="PROSITE" id="PS51257">
    <property type="entry name" value="PROKAR_LIPOPROTEIN"/>
    <property type="match status" value="1"/>
</dbReference>
<protein>
    <submittedName>
        <fullName evidence="2">NAD(P)-binding protein</fullName>
    </submittedName>
</protein>
<dbReference type="RefSeq" id="WP_221432013.1">
    <property type="nucleotide sequence ID" value="NZ_CP081294.1"/>
</dbReference>
<dbReference type="PANTHER" id="PTHR16128">
    <property type="entry name" value="FAD/NAD(P)-BINDING OXIDOREDUCTASE FAMILY PROTEIN"/>
    <property type="match status" value="1"/>
</dbReference>
<accession>A0ABX9A7L1</accession>
<evidence type="ECO:0000313" key="2">
    <source>
        <dbReference type="EMBL" id="QZD96289.1"/>
    </source>
</evidence>
<reference evidence="2 3" key="1">
    <citation type="submission" date="2021-08" db="EMBL/GenBank/DDBJ databases">
        <title>Comparative Genomics Analysis of the Genus Qipengyuania Reveals Extensive Genetic Diversity and Metabolic Versatility, Including the Description of Fifteen Novel Species.</title>
        <authorList>
            <person name="Liu Y."/>
        </authorList>
    </citation>
    <scope>NUCLEOTIDE SEQUENCE [LARGE SCALE GENOMIC DNA]</scope>
    <source>
        <strain evidence="2 3">1NDH1</strain>
    </source>
</reference>
<dbReference type="EMBL" id="CP081294">
    <property type="protein sequence ID" value="QZD96289.1"/>
    <property type="molecule type" value="Genomic_DNA"/>
</dbReference>
<feature type="domain" description="Amine oxidase" evidence="1">
    <location>
        <begin position="86"/>
        <end position="309"/>
    </location>
</feature>
<dbReference type="Proteomes" id="UP000824321">
    <property type="component" value="Chromosome"/>
</dbReference>